<dbReference type="InterPro" id="IPR008030">
    <property type="entry name" value="NmrA-like"/>
</dbReference>
<dbReference type="Gene3D" id="3.40.50.720">
    <property type="entry name" value="NAD(P)-binding Rossmann-like Domain"/>
    <property type="match status" value="1"/>
</dbReference>
<comment type="similarity">
    <text evidence="1">Belongs to the NmrA-type oxidoreductase family.</text>
</comment>
<keyword evidence="2" id="KW-0521">NADP</keyword>
<evidence type="ECO:0000259" key="3">
    <source>
        <dbReference type="Pfam" id="PF05368"/>
    </source>
</evidence>
<protein>
    <submittedName>
        <fullName evidence="4">NAD(P)-binding protein</fullName>
    </submittedName>
</protein>
<dbReference type="EMBL" id="ML976668">
    <property type="protein sequence ID" value="KAF1976020.1"/>
    <property type="molecule type" value="Genomic_DNA"/>
</dbReference>
<feature type="domain" description="NmrA-like" evidence="3">
    <location>
        <begin position="6"/>
        <end position="253"/>
    </location>
</feature>
<proteinExistence type="inferred from homology"/>
<dbReference type="SUPFAM" id="SSF51735">
    <property type="entry name" value="NAD(P)-binding Rossmann-fold domains"/>
    <property type="match status" value="1"/>
</dbReference>
<sequence length="368" mass="41106">MSSYKTSKIFVIGGTGAQGLPVIRGLVSDGKYHCKVLTRDANSYRAKQLAELPNVSLLEGTLADEEILRAGYSGCDGAFVNIDGFNTGEKAEIYWTIRAYELALECGIKFFVHGNLDFVYKKSGYDPKFRTGHYDGKGRMAEWILQQTKDNGHKMGAAIFTTGPYIEMSIAVGTPMTPRVEDGVVTWRVPLGQGSVVHVSLEDCAGYVRWLFDNPERANGMDLEVAIDHIDYSDLAKAFEKVTGHPARYIDTSLDEYWASDLSIAKIGDTPAGYNADLNDKSTMTVRQNFTGFWNLWKYSGQNKGVVRRDYALLDEILPHRIKSAEEWLRKEEERGRKEGLGGLWDRVQPANLRPILKIAEDGRSGKL</sequence>
<dbReference type="PANTHER" id="PTHR42748:SF14">
    <property type="entry name" value="SNOAL-LIKE DOMAIN-CONTAINING PROTEIN"/>
    <property type="match status" value="1"/>
</dbReference>
<accession>A0A6A5VH35</accession>
<dbReference type="Pfam" id="PF05368">
    <property type="entry name" value="NmrA"/>
    <property type="match status" value="1"/>
</dbReference>
<evidence type="ECO:0000256" key="1">
    <source>
        <dbReference type="ARBA" id="ARBA00006328"/>
    </source>
</evidence>
<reference evidence="4" key="1">
    <citation type="journal article" date="2020" name="Stud. Mycol.">
        <title>101 Dothideomycetes genomes: a test case for predicting lifestyles and emergence of pathogens.</title>
        <authorList>
            <person name="Haridas S."/>
            <person name="Albert R."/>
            <person name="Binder M."/>
            <person name="Bloem J."/>
            <person name="Labutti K."/>
            <person name="Salamov A."/>
            <person name="Andreopoulos B."/>
            <person name="Baker S."/>
            <person name="Barry K."/>
            <person name="Bills G."/>
            <person name="Bluhm B."/>
            <person name="Cannon C."/>
            <person name="Castanera R."/>
            <person name="Culley D."/>
            <person name="Daum C."/>
            <person name="Ezra D."/>
            <person name="Gonzalez J."/>
            <person name="Henrissat B."/>
            <person name="Kuo A."/>
            <person name="Liang C."/>
            <person name="Lipzen A."/>
            <person name="Lutzoni F."/>
            <person name="Magnuson J."/>
            <person name="Mondo S."/>
            <person name="Nolan M."/>
            <person name="Ohm R."/>
            <person name="Pangilinan J."/>
            <person name="Park H.-J."/>
            <person name="Ramirez L."/>
            <person name="Alfaro M."/>
            <person name="Sun H."/>
            <person name="Tritt A."/>
            <person name="Yoshinaga Y."/>
            <person name="Zwiers L.-H."/>
            <person name="Turgeon B."/>
            <person name="Goodwin S."/>
            <person name="Spatafora J."/>
            <person name="Crous P."/>
            <person name="Grigoriev I."/>
        </authorList>
    </citation>
    <scope>NUCLEOTIDE SEQUENCE</scope>
    <source>
        <strain evidence="4">CBS 107.79</strain>
    </source>
</reference>
<keyword evidence="5" id="KW-1185">Reference proteome</keyword>
<dbReference type="Proteomes" id="UP000800036">
    <property type="component" value="Unassembled WGS sequence"/>
</dbReference>
<dbReference type="Gene3D" id="3.90.25.10">
    <property type="entry name" value="UDP-galactose 4-epimerase, domain 1"/>
    <property type="match status" value="1"/>
</dbReference>
<evidence type="ECO:0000313" key="4">
    <source>
        <dbReference type="EMBL" id="KAF1976020.1"/>
    </source>
</evidence>
<name>A0A6A5VH35_9PLEO</name>
<dbReference type="OrthoDB" id="300709at2759"/>
<gene>
    <name evidence="4" type="ORF">BU23DRAFT_552028</name>
</gene>
<dbReference type="PANTHER" id="PTHR42748">
    <property type="entry name" value="NITROGEN METABOLITE REPRESSION PROTEIN NMRA FAMILY MEMBER"/>
    <property type="match status" value="1"/>
</dbReference>
<organism evidence="4 5">
    <name type="scientific">Bimuria novae-zelandiae CBS 107.79</name>
    <dbReference type="NCBI Taxonomy" id="1447943"/>
    <lineage>
        <taxon>Eukaryota</taxon>
        <taxon>Fungi</taxon>
        <taxon>Dikarya</taxon>
        <taxon>Ascomycota</taxon>
        <taxon>Pezizomycotina</taxon>
        <taxon>Dothideomycetes</taxon>
        <taxon>Pleosporomycetidae</taxon>
        <taxon>Pleosporales</taxon>
        <taxon>Massarineae</taxon>
        <taxon>Didymosphaeriaceae</taxon>
        <taxon>Bimuria</taxon>
    </lineage>
</organism>
<dbReference type="GO" id="GO:0005634">
    <property type="term" value="C:nucleus"/>
    <property type="evidence" value="ECO:0007669"/>
    <property type="project" value="TreeGrafter"/>
</dbReference>
<dbReference type="AlphaFoldDB" id="A0A6A5VH35"/>
<evidence type="ECO:0000256" key="2">
    <source>
        <dbReference type="ARBA" id="ARBA00022857"/>
    </source>
</evidence>
<dbReference type="InterPro" id="IPR036291">
    <property type="entry name" value="NAD(P)-bd_dom_sf"/>
</dbReference>
<dbReference type="InterPro" id="IPR051164">
    <property type="entry name" value="NmrA-like_oxidored"/>
</dbReference>
<evidence type="ECO:0000313" key="5">
    <source>
        <dbReference type="Proteomes" id="UP000800036"/>
    </source>
</evidence>